<accession>A0ABX8FDM4</accession>
<organism evidence="2 3">
    <name type="scientific">Cytobacillus gottheilii</name>
    <dbReference type="NCBI Taxonomy" id="859144"/>
    <lineage>
        <taxon>Bacteria</taxon>
        <taxon>Bacillati</taxon>
        <taxon>Bacillota</taxon>
        <taxon>Bacilli</taxon>
        <taxon>Bacillales</taxon>
        <taxon>Bacillaceae</taxon>
        <taxon>Cytobacillus</taxon>
    </lineage>
</organism>
<protein>
    <submittedName>
        <fullName evidence="2">GTP-binding protein</fullName>
    </submittedName>
</protein>
<dbReference type="InterPro" id="IPR051943">
    <property type="entry name" value="TRAFAC_Dynamin-like_GTPase"/>
</dbReference>
<reference evidence="2 3" key="1">
    <citation type="submission" date="2021-03" db="EMBL/GenBank/DDBJ databases">
        <title>The first data on the complete genome of the tetrodotoxin-producing bacterium.</title>
        <authorList>
            <person name="Melnikova D.I."/>
            <person name="Nijland R."/>
            <person name="Magarlamov T.Y."/>
        </authorList>
    </citation>
    <scope>NUCLEOTIDE SEQUENCE [LARGE SCALE GENOMIC DNA]</scope>
    <source>
        <strain evidence="2 3">1839</strain>
    </source>
</reference>
<keyword evidence="1" id="KW-0802">TPR repeat</keyword>
<evidence type="ECO:0000313" key="2">
    <source>
        <dbReference type="EMBL" id="QVY62183.1"/>
    </source>
</evidence>
<dbReference type="SUPFAM" id="SSF48452">
    <property type="entry name" value="TPR-like"/>
    <property type="match status" value="1"/>
</dbReference>
<evidence type="ECO:0000313" key="3">
    <source>
        <dbReference type="Proteomes" id="UP000679247"/>
    </source>
</evidence>
<dbReference type="PROSITE" id="PS50005">
    <property type="entry name" value="TPR"/>
    <property type="match status" value="1"/>
</dbReference>
<dbReference type="PANTHER" id="PTHR43681:SF1">
    <property type="entry name" value="SARCALUMENIN"/>
    <property type="match status" value="1"/>
</dbReference>
<gene>
    <name evidence="2" type="ORF">J1899_03490</name>
</gene>
<dbReference type="InterPro" id="IPR019734">
    <property type="entry name" value="TPR_rpt"/>
</dbReference>
<keyword evidence="3" id="KW-1185">Reference proteome</keyword>
<dbReference type="Proteomes" id="UP000679247">
    <property type="component" value="Chromosome"/>
</dbReference>
<dbReference type="EMBL" id="CP071709">
    <property type="protein sequence ID" value="QVY62183.1"/>
    <property type="molecule type" value="Genomic_DNA"/>
</dbReference>
<dbReference type="InterPro" id="IPR011990">
    <property type="entry name" value="TPR-like_helical_dom_sf"/>
</dbReference>
<proteinExistence type="predicted"/>
<dbReference type="PANTHER" id="PTHR43681">
    <property type="entry name" value="TRANSMEMBRANE GTPASE FZO"/>
    <property type="match status" value="1"/>
</dbReference>
<name>A0ABX8FDM4_9BACI</name>
<dbReference type="Gene3D" id="1.25.40.10">
    <property type="entry name" value="Tetratricopeptide repeat domain"/>
    <property type="match status" value="1"/>
</dbReference>
<sequence length="921" mass="107373">MSLCVKRCIAEVDEHLEKQLIKKVYYETFMDGRDGVHPLKVLGDIYMEEQSSEVPDLAQIRFAQGELYFLHKDYEAAIFKWENINNELEPWAKKNMADAYFELDLLSMAEDIYKTIETDSTILKMEVLLQLFSLYIQCGKLELAVDTIKEAVALDPDYPDVTEIARMFFEKHQDWSNALQLAADESIRTRAVSWFDVLQRYIEAGKTKQTEPSYYNEAMLSLYEVDQNRFEQLASALFLHYQQKEELRFAFLKEINHMLLHVNDADDYTWNRLSEHYLDAYKELISGKYLVREIAHLMPNTLKVWLSIASSAHALLAGSAVLAWQELFPSDVDEETIYQAEKTLSYTLRTQDGLQSGFALFESLMSWASENGVFMGERFKWMVQELLNLDEQHLLVSGAGKSSAAEFLEAITSFPFAGELESSAVIIKDSEENKLTAIMDDKMIPLNSIEETREYRGGLQQMIVDAEMPVPFLQQHHTAIIHAKDQQHIMAKNLQQYLHFADQLLLVIDVRHSITEEEIEAVEKIQNKAPNLPVHFLLLQEEFGVQNAAEEVAQRIYTSFPSASIFSYSLHYQGQDQMEELGAFIRQMISGRSLEAERTKKVLYYIRKSINYLLEKRSEKENTLVEQISWNEEMQAKLKGAIHQLEDTEEGKVQSITADFNQLKNEMKDKITSKLPELFRQCSELITESSNFGNIHVELNEEMNRKAYQFIELEVLPEFHNRFTEWIVSSEAELAESQRFLDDIGEGFNDMYNEEKLRLLCDFKVLEDWARDADRMTRGTVRFEHVNILLKFSPSQFILKSAGKLFGGLQNKTMLHNRYKQFIEHEDYNEVTNQISERFIQPFDLFEQGLERDINIFFRQPFDVLEEAVTETKDAIEGASHGLEQMRKQPERYRDPLTLFDLRLRQYEWMISSNQEKIPYQ</sequence>
<feature type="repeat" description="TPR" evidence="1">
    <location>
        <begin position="125"/>
        <end position="158"/>
    </location>
</feature>
<evidence type="ECO:0000256" key="1">
    <source>
        <dbReference type="PROSITE-ProRule" id="PRU00339"/>
    </source>
</evidence>